<dbReference type="Gene3D" id="2.130.10.30">
    <property type="entry name" value="Regulator of chromosome condensation 1/beta-lactamase-inhibitor protein II"/>
    <property type="match status" value="2"/>
</dbReference>
<feature type="repeat" description="RCC1" evidence="2">
    <location>
        <begin position="250"/>
        <end position="297"/>
    </location>
</feature>
<organism evidence="5 6">
    <name type="scientific">Anaeramoeba ignava</name>
    <name type="common">Anaerobic marine amoeba</name>
    <dbReference type="NCBI Taxonomy" id="1746090"/>
    <lineage>
        <taxon>Eukaryota</taxon>
        <taxon>Metamonada</taxon>
        <taxon>Anaeramoebidae</taxon>
        <taxon>Anaeramoeba</taxon>
    </lineage>
</organism>
<sequence>MHFAWGRNSNGQTSLPRNQSNNNIIWQPTIIEPFGKNVYIEKICGEANSTCFINEDHKIKHLQNFKMTDLEGLEPIEQIDSGSSFFLAKSFNGTLYSWGNNGYNQLGLKDKSNQNPQKIPFFEKISIESICCGVLTSYVVTSDHKLFSFGYNSFGQRGNGNKNQDDEISEICAGIKKVFSGNDSHFFFAEKLNGEFFACGRNDYGQLGIGKISNGEPKLVKNGFLSKQNVIQLETSYYHSLVLIKGSENNRVFTVGSNRQNGLNKKLTEFQEIQSLFEKEIISISCGSSHSLALSRDNKIYIWGTSSGFGELGFSQNTLFLSSPTEIELPGFISQGEICIECSALGSFVYTKRISSLLNDMHNLFHRHELCDSEIVPIGQNTPISYHSLILQNRIGIEKVDHLKNILKDKTKESIIDFFDWVYSGKLQGKTSDILISLGFSEIQIEDSIGYFGVLKSISNLYSKNESKDFVIISENSEIPVHSIILLARTDLFRGMFINVNDQSHRVHDYSKRSSKVIQKFIEFLYHDQFISEITKKEKKELSDAHEFYQISDSTFYENELEKAYKRK</sequence>
<feature type="repeat" description="RCC1" evidence="2">
    <location>
        <begin position="93"/>
        <end position="143"/>
    </location>
</feature>
<protein>
    <submittedName>
        <fullName evidence="5">Regulator of chromosome condensation</fullName>
    </submittedName>
</protein>
<dbReference type="PANTHER" id="PTHR45622">
    <property type="entry name" value="UBIQUITIN-PROTEIN LIGASE E3A-RELATED"/>
    <property type="match status" value="1"/>
</dbReference>
<dbReference type="EMBL" id="JAPDFW010000022">
    <property type="protein sequence ID" value="KAJ5079659.1"/>
    <property type="molecule type" value="Genomic_DNA"/>
</dbReference>
<dbReference type="PROSITE" id="PS50012">
    <property type="entry name" value="RCC1_3"/>
    <property type="match status" value="3"/>
</dbReference>
<dbReference type="AlphaFoldDB" id="A0A9Q0RH05"/>
<dbReference type="InterPro" id="IPR051709">
    <property type="entry name" value="Ub-ligase/GTPase-reg"/>
</dbReference>
<dbReference type="Pfam" id="PF13540">
    <property type="entry name" value="RCC1_2"/>
    <property type="match status" value="1"/>
</dbReference>
<dbReference type="PROSITE" id="PS00626">
    <property type="entry name" value="RCC1_2"/>
    <property type="match status" value="1"/>
</dbReference>
<evidence type="ECO:0000259" key="4">
    <source>
        <dbReference type="PROSITE" id="PS50097"/>
    </source>
</evidence>
<feature type="region of interest" description="Disordered" evidence="3">
    <location>
        <begin position="1"/>
        <end position="20"/>
    </location>
</feature>
<dbReference type="InterPro" id="IPR000210">
    <property type="entry name" value="BTB/POZ_dom"/>
</dbReference>
<evidence type="ECO:0000256" key="2">
    <source>
        <dbReference type="PROSITE-ProRule" id="PRU00235"/>
    </source>
</evidence>
<keyword evidence="6" id="KW-1185">Reference proteome</keyword>
<dbReference type="CDD" id="cd18186">
    <property type="entry name" value="BTB_POZ_ZBTB_KLHL-like"/>
    <property type="match status" value="1"/>
</dbReference>
<feature type="repeat" description="RCC1" evidence="2">
    <location>
        <begin position="194"/>
        <end position="246"/>
    </location>
</feature>
<dbReference type="Gene3D" id="3.30.710.10">
    <property type="entry name" value="Potassium Channel Kv1.1, Chain A"/>
    <property type="match status" value="1"/>
</dbReference>
<comment type="caution">
    <text evidence="5">The sequence shown here is derived from an EMBL/GenBank/DDBJ whole genome shotgun (WGS) entry which is preliminary data.</text>
</comment>
<evidence type="ECO:0000256" key="1">
    <source>
        <dbReference type="ARBA" id="ARBA00022737"/>
    </source>
</evidence>
<feature type="compositionally biased region" description="Polar residues" evidence="3">
    <location>
        <begin position="7"/>
        <end position="20"/>
    </location>
</feature>
<evidence type="ECO:0000313" key="5">
    <source>
        <dbReference type="EMBL" id="KAJ5079659.1"/>
    </source>
</evidence>
<dbReference type="SUPFAM" id="SSF50985">
    <property type="entry name" value="RCC1/BLIP-II"/>
    <property type="match status" value="1"/>
</dbReference>
<name>A0A9Q0RH05_ANAIG</name>
<keyword evidence="1" id="KW-0677">Repeat</keyword>
<dbReference type="PANTHER" id="PTHR45622:SF58">
    <property type="entry name" value="REGULATOR OF CHROMOSOME CONDENSATION DOMAIN-CONTAINING PROTEIN"/>
    <property type="match status" value="1"/>
</dbReference>
<gene>
    <name evidence="5" type="ORF">M0811_03968</name>
</gene>
<feature type="domain" description="BTB" evidence="4">
    <location>
        <begin position="468"/>
        <end position="529"/>
    </location>
</feature>
<evidence type="ECO:0000313" key="6">
    <source>
        <dbReference type="Proteomes" id="UP001149090"/>
    </source>
</evidence>
<proteinExistence type="predicted"/>
<dbReference type="Pfam" id="PF00651">
    <property type="entry name" value="BTB"/>
    <property type="match status" value="1"/>
</dbReference>
<dbReference type="InterPro" id="IPR009091">
    <property type="entry name" value="RCC1/BLIP-II"/>
</dbReference>
<dbReference type="InterPro" id="IPR000408">
    <property type="entry name" value="Reg_chr_condens"/>
</dbReference>
<accession>A0A9Q0RH05</accession>
<dbReference type="InterPro" id="IPR011333">
    <property type="entry name" value="SKP1/BTB/POZ_sf"/>
</dbReference>
<dbReference type="Proteomes" id="UP001149090">
    <property type="component" value="Unassembled WGS sequence"/>
</dbReference>
<dbReference type="SUPFAM" id="SSF54695">
    <property type="entry name" value="POZ domain"/>
    <property type="match status" value="1"/>
</dbReference>
<dbReference type="PROSITE" id="PS50097">
    <property type="entry name" value="BTB"/>
    <property type="match status" value="1"/>
</dbReference>
<dbReference type="Pfam" id="PF00415">
    <property type="entry name" value="RCC1"/>
    <property type="match status" value="2"/>
</dbReference>
<evidence type="ECO:0000256" key="3">
    <source>
        <dbReference type="SAM" id="MobiDB-lite"/>
    </source>
</evidence>
<reference evidence="5" key="1">
    <citation type="submission" date="2022-10" db="EMBL/GenBank/DDBJ databases">
        <title>Novel sulphate-reducing endosymbionts in the free-living metamonad Anaeramoeba.</title>
        <authorList>
            <person name="Jerlstrom-Hultqvist J."/>
            <person name="Cepicka I."/>
            <person name="Gallot-Lavallee L."/>
            <person name="Salas-Leiva D."/>
            <person name="Curtis B.A."/>
            <person name="Zahonova K."/>
            <person name="Pipaliya S."/>
            <person name="Dacks J."/>
            <person name="Roger A.J."/>
        </authorList>
    </citation>
    <scope>NUCLEOTIDE SEQUENCE</scope>
    <source>
        <strain evidence="5">BMAN</strain>
    </source>
</reference>
<dbReference type="OrthoDB" id="10256179at2759"/>